<sequence>MTLAFHDGPLYFPVTAFDAGGDVDLEVTGQVLAAGLEHGPGGVFAACGTGEFHALSPQESLAVSRTAVEVVGGRVPVLAGVGGPIGQAVASVRELEGVGVDGVLLLPPYLVGSSQDGLARYVGRVADASGLPVVVYHRGTAQFSAETVRRLVAEHPTIAGFKDGVGDVALAQEIVLAARSVRDDLQFFNGLLTAEASQVAYRALGVPLYSSAVFAMAPAIATAFYRAYTAGDQAACDRLLVGFFHPLIHLRDTTPGYAVSLIKAGLRLSGDDVGGVRSPLTDPGAEHLERLAGLLRAGEELVAA</sequence>
<dbReference type="HAMAP" id="MF_00694">
    <property type="entry name" value="KDGDH"/>
    <property type="match status" value="1"/>
</dbReference>
<feature type="active site" description="Schiff-base intermediate with substrate" evidence="7">
    <location>
        <position position="162"/>
    </location>
</feature>
<dbReference type="Proteomes" id="UP001155240">
    <property type="component" value="Unassembled WGS sequence"/>
</dbReference>
<comment type="similarity">
    <text evidence="3 5 6">Belongs to the DapA family.</text>
</comment>
<evidence type="ECO:0000256" key="3">
    <source>
        <dbReference type="ARBA" id="ARBA00007592"/>
    </source>
</evidence>
<dbReference type="InterPro" id="IPR013785">
    <property type="entry name" value="Aldolase_TIM"/>
</dbReference>
<dbReference type="SUPFAM" id="SSF51569">
    <property type="entry name" value="Aldolase"/>
    <property type="match status" value="1"/>
</dbReference>
<evidence type="ECO:0000256" key="5">
    <source>
        <dbReference type="HAMAP-Rule" id="MF_00694"/>
    </source>
</evidence>
<organism evidence="9 10">
    <name type="scientific">Rathayibacter rubneri</name>
    <dbReference type="NCBI Taxonomy" id="2950106"/>
    <lineage>
        <taxon>Bacteria</taxon>
        <taxon>Bacillati</taxon>
        <taxon>Actinomycetota</taxon>
        <taxon>Actinomycetes</taxon>
        <taxon>Micrococcales</taxon>
        <taxon>Microbacteriaceae</taxon>
        <taxon>Rathayibacter</taxon>
    </lineage>
</organism>
<evidence type="ECO:0000256" key="4">
    <source>
        <dbReference type="ARBA" id="ARBA00023239"/>
    </source>
</evidence>
<dbReference type="RefSeq" id="WP_251945278.1">
    <property type="nucleotide sequence ID" value="NZ_JAMRYM010000031.1"/>
</dbReference>
<dbReference type="SMART" id="SM01130">
    <property type="entry name" value="DHDPS"/>
    <property type="match status" value="1"/>
</dbReference>
<dbReference type="GO" id="GO:0042838">
    <property type="term" value="P:D-glucarate catabolic process"/>
    <property type="evidence" value="ECO:0007669"/>
    <property type="project" value="UniProtKB-UniRule"/>
</dbReference>
<dbReference type="InterPro" id="IPR017655">
    <property type="entry name" value="Dehydro-deoxyglucarate_dehyd"/>
</dbReference>
<keyword evidence="10" id="KW-1185">Reference proteome</keyword>
<dbReference type="PIRSF" id="PIRSF001365">
    <property type="entry name" value="DHDPS"/>
    <property type="match status" value="1"/>
</dbReference>
<dbReference type="PANTHER" id="PTHR12128:SF19">
    <property type="entry name" value="5-DEHYDRO-4-DEOXYGLUCARATE DEHYDRATASE 2-RELATED"/>
    <property type="match status" value="1"/>
</dbReference>
<dbReference type="Gene3D" id="3.20.20.70">
    <property type="entry name" value="Aldolase class I"/>
    <property type="match status" value="1"/>
</dbReference>
<dbReference type="AlphaFoldDB" id="A0A9X2DZF2"/>
<proteinExistence type="inferred from homology"/>
<dbReference type="PANTHER" id="PTHR12128">
    <property type="entry name" value="DIHYDRODIPICOLINATE SYNTHASE"/>
    <property type="match status" value="1"/>
</dbReference>
<dbReference type="GO" id="GO:0008840">
    <property type="term" value="F:4-hydroxy-tetrahydrodipicolinate synthase activity"/>
    <property type="evidence" value="ECO:0007669"/>
    <property type="project" value="TreeGrafter"/>
</dbReference>
<dbReference type="InterPro" id="IPR002220">
    <property type="entry name" value="DapA-like"/>
</dbReference>
<evidence type="ECO:0000256" key="2">
    <source>
        <dbReference type="ARBA" id="ARBA00004983"/>
    </source>
</evidence>
<gene>
    <name evidence="9" type="ORF">NB037_09035</name>
</gene>
<dbReference type="GO" id="GO:0047448">
    <property type="term" value="F:5-dehydro-4-deoxyglucarate dehydratase activity"/>
    <property type="evidence" value="ECO:0007669"/>
    <property type="project" value="UniProtKB-UniRule"/>
</dbReference>
<comment type="catalytic activity">
    <reaction evidence="1 5">
        <text>5-dehydro-4-deoxy-D-glucarate + H(+) = 2,5-dioxopentanoate + CO2 + H2O</text>
        <dbReference type="Rhea" id="RHEA:24608"/>
        <dbReference type="ChEBI" id="CHEBI:15377"/>
        <dbReference type="ChEBI" id="CHEBI:15378"/>
        <dbReference type="ChEBI" id="CHEBI:16526"/>
        <dbReference type="ChEBI" id="CHEBI:42819"/>
        <dbReference type="ChEBI" id="CHEBI:58136"/>
        <dbReference type="EC" id="4.2.1.41"/>
    </reaction>
</comment>
<dbReference type="EC" id="4.2.1.41" evidence="5"/>
<dbReference type="Pfam" id="PF00701">
    <property type="entry name" value="DHDPS"/>
    <property type="match status" value="1"/>
</dbReference>
<comment type="caution">
    <text evidence="9">The sequence shown here is derived from an EMBL/GenBank/DDBJ whole genome shotgun (WGS) entry which is preliminary data.</text>
</comment>
<feature type="binding site" evidence="8">
    <location>
        <position position="49"/>
    </location>
    <ligand>
        <name>pyruvate</name>
        <dbReference type="ChEBI" id="CHEBI:15361"/>
    </ligand>
</feature>
<dbReference type="NCBIfam" id="NF002958">
    <property type="entry name" value="PRK03620.1"/>
    <property type="match status" value="1"/>
</dbReference>
<evidence type="ECO:0000256" key="6">
    <source>
        <dbReference type="PIRNR" id="PIRNR001365"/>
    </source>
</evidence>
<evidence type="ECO:0000256" key="8">
    <source>
        <dbReference type="PIRSR" id="PIRSR001365-2"/>
    </source>
</evidence>
<name>A0A9X2DZF2_9MICO</name>
<comment type="pathway">
    <text evidence="2 5">Carbohydrate acid metabolism; D-glucarate degradation; 2,5-dioxopentanoate from D-glucarate: step 2/2.</text>
</comment>
<evidence type="ECO:0000256" key="1">
    <source>
        <dbReference type="ARBA" id="ARBA00001446"/>
    </source>
</evidence>
<evidence type="ECO:0000313" key="10">
    <source>
        <dbReference type="Proteomes" id="UP001155240"/>
    </source>
</evidence>
<evidence type="ECO:0000313" key="9">
    <source>
        <dbReference type="EMBL" id="MCM6762558.1"/>
    </source>
</evidence>
<evidence type="ECO:0000256" key="7">
    <source>
        <dbReference type="PIRSR" id="PIRSR001365-1"/>
    </source>
</evidence>
<accession>A0A9X2DZF2</accession>
<reference evidence="9" key="1">
    <citation type="submission" date="2022-06" db="EMBL/GenBank/DDBJ databases">
        <title>Whole genome shotgun sequencing (WGS) of Rathayibacter sp. ZW T2_19, isolated from stored onions (Allium cepa).</title>
        <authorList>
            <person name="Stoll D.A."/>
            <person name="Huch M."/>
        </authorList>
    </citation>
    <scope>NUCLEOTIDE SEQUENCE</scope>
    <source>
        <strain evidence="9">ZW T2_19</strain>
    </source>
</reference>
<dbReference type="EMBL" id="JAMRYM010000031">
    <property type="protein sequence ID" value="MCM6762558.1"/>
    <property type="molecule type" value="Genomic_DNA"/>
</dbReference>
<protein>
    <recommendedName>
        <fullName evidence="5">Probable 5-dehydro-4-deoxyglucarate dehydratase</fullName>
        <ecNumber evidence="5">4.2.1.41</ecNumber>
    </recommendedName>
    <alternativeName>
        <fullName evidence="5">5-keto-4-deoxy-glucarate dehydratase</fullName>
        <shortName evidence="5">KDGDH</shortName>
    </alternativeName>
</protein>
<keyword evidence="4 5" id="KW-0456">Lyase</keyword>
<feature type="active site" description="Proton donor/acceptor" evidence="7">
    <location>
        <position position="136"/>
    </location>
</feature>